<dbReference type="AlphaFoldDB" id="A0ABD3BDM5"/>
<reference evidence="15" key="1">
    <citation type="journal article" date="2024" name="IScience">
        <title>Strigolactones Initiate the Formation of Haustorium-like Structures in Castilleja.</title>
        <authorList>
            <person name="Buerger M."/>
            <person name="Peterson D."/>
            <person name="Chory J."/>
        </authorList>
    </citation>
    <scope>NUCLEOTIDE SEQUENCE [LARGE SCALE GENOMIC DNA]</scope>
</reference>
<dbReference type="GO" id="GO:0004662">
    <property type="term" value="F:CAAX-protein geranylgeranyltransferase activity"/>
    <property type="evidence" value="ECO:0007669"/>
    <property type="project" value="UniProtKB-EC"/>
</dbReference>
<evidence type="ECO:0000256" key="1">
    <source>
        <dbReference type="ARBA" id="ARBA00001946"/>
    </source>
</evidence>
<keyword evidence="5" id="KW-0637">Prenyltransferase</keyword>
<dbReference type="Gene3D" id="1.25.40.120">
    <property type="entry name" value="Protein prenylyltransferase"/>
    <property type="match status" value="2"/>
</dbReference>
<dbReference type="PANTHER" id="PTHR11129:SF1">
    <property type="entry name" value="PROTEIN FARNESYLTRANSFERASE_GERANYLGERANYLTRANSFERASE TYPE-1 SUBUNIT ALPHA"/>
    <property type="match status" value="1"/>
</dbReference>
<organism evidence="14 15">
    <name type="scientific">Castilleja foliolosa</name>
    <dbReference type="NCBI Taxonomy" id="1961234"/>
    <lineage>
        <taxon>Eukaryota</taxon>
        <taxon>Viridiplantae</taxon>
        <taxon>Streptophyta</taxon>
        <taxon>Embryophyta</taxon>
        <taxon>Tracheophyta</taxon>
        <taxon>Spermatophyta</taxon>
        <taxon>Magnoliopsida</taxon>
        <taxon>eudicotyledons</taxon>
        <taxon>Gunneridae</taxon>
        <taxon>Pentapetalae</taxon>
        <taxon>asterids</taxon>
        <taxon>lamiids</taxon>
        <taxon>Lamiales</taxon>
        <taxon>Orobanchaceae</taxon>
        <taxon>Pedicularideae</taxon>
        <taxon>Castillejinae</taxon>
        <taxon>Castilleja</taxon>
    </lineage>
</organism>
<evidence type="ECO:0000256" key="13">
    <source>
        <dbReference type="ARBA" id="ARBA00043219"/>
    </source>
</evidence>
<evidence type="ECO:0000256" key="11">
    <source>
        <dbReference type="ARBA" id="ARBA00042436"/>
    </source>
</evidence>
<evidence type="ECO:0000256" key="10">
    <source>
        <dbReference type="ARBA" id="ARBA00041392"/>
    </source>
</evidence>
<dbReference type="Pfam" id="PF01239">
    <property type="entry name" value="PPTA"/>
    <property type="match status" value="3"/>
</dbReference>
<evidence type="ECO:0000256" key="6">
    <source>
        <dbReference type="ARBA" id="ARBA00022679"/>
    </source>
</evidence>
<gene>
    <name evidence="14" type="ORF">CASFOL_041154</name>
</gene>
<proteinExistence type="inferred from homology"/>
<comment type="caution">
    <text evidence="14">The sequence shown here is derived from an EMBL/GenBank/DDBJ whole genome shotgun (WGS) entry which is preliminary data.</text>
</comment>
<name>A0ABD3BDM5_9LAMI</name>
<evidence type="ECO:0000256" key="8">
    <source>
        <dbReference type="ARBA" id="ARBA00022842"/>
    </source>
</evidence>
<accession>A0ABD3BDM5</accession>
<sequence>MNSTLKNSHEDLANDGTEVPKKWNARKSKVEELGSTEEALFAELEYTAELLHKDSRNKYAWSHRQWVLEKLGRGYADELGLCDQLLKHGRNAHNRLIWDQRFFAVQKCLAKGMTIIRSCEVNVATLAILSHPEDENPWRYLRLLYKNDMKALARHTHLQWALIFIFVESSNSANDVRADKEMYEHHKHARLFDSVNKRGCLFALDLVSDLLKHGFQPDGEAKETFDEVFQEYDGNTFAGKVDAVLREHRFELMELCADFTRKITDITGEMETTPVVPEVVEGVIPEQERILLEDPGGWFEQNGYVHSTPSPLFPRSELCGKAGFSCIPAYFAPENPNLLTFVRKHLPLADSSIGRRGRRRRQPKVSESDLIGYTSHFFFSDGHITPTVWQLRRFAIHVRDFSLENEVGVLANLGETTSIDNCLFWHHRRWVSEKIGSDAAANNELEFTAKILSKFPYNHYAWSHRQWVREVFGKDWGKAELDYCNKILKEDASNCFAWNQRYFVLQKHPKWHETRSREVRYAIDAINDEPENEMPWTYLKCLVGGKNYKILNRSSNVVLSNVVRHINEGKVNICECDAYVKKRVVNAVRMVHFALKVKDFKPTRELKLNIDYLCPPKAAEKSFAEKVVAILCSMDVTCI</sequence>
<evidence type="ECO:0000256" key="12">
    <source>
        <dbReference type="ARBA" id="ARBA00043086"/>
    </source>
</evidence>
<keyword evidence="15" id="KW-1185">Reference proteome</keyword>
<dbReference type="EC" id="2.5.1.58" evidence="4"/>
<dbReference type="SUPFAM" id="SSF48439">
    <property type="entry name" value="Protein prenylyltransferase"/>
    <property type="match status" value="2"/>
</dbReference>
<dbReference type="EMBL" id="JAVIJP010000100">
    <property type="protein sequence ID" value="KAL3615493.1"/>
    <property type="molecule type" value="Genomic_DNA"/>
</dbReference>
<evidence type="ECO:0000313" key="14">
    <source>
        <dbReference type="EMBL" id="KAL3615493.1"/>
    </source>
</evidence>
<evidence type="ECO:0000256" key="5">
    <source>
        <dbReference type="ARBA" id="ARBA00022602"/>
    </source>
</evidence>
<evidence type="ECO:0000256" key="3">
    <source>
        <dbReference type="ARBA" id="ARBA00012700"/>
    </source>
</evidence>
<evidence type="ECO:0000256" key="4">
    <source>
        <dbReference type="ARBA" id="ARBA00012702"/>
    </source>
</evidence>
<evidence type="ECO:0000256" key="9">
    <source>
        <dbReference type="ARBA" id="ARBA00040965"/>
    </source>
</evidence>
<evidence type="ECO:0000313" key="15">
    <source>
        <dbReference type="Proteomes" id="UP001632038"/>
    </source>
</evidence>
<evidence type="ECO:0000256" key="2">
    <source>
        <dbReference type="ARBA" id="ARBA00006734"/>
    </source>
</evidence>
<dbReference type="GO" id="GO:0004660">
    <property type="term" value="F:protein farnesyltransferase activity"/>
    <property type="evidence" value="ECO:0007669"/>
    <property type="project" value="UniProtKB-EC"/>
</dbReference>
<comment type="similarity">
    <text evidence="2">Belongs to the protein prenyltransferase subunit alpha family.</text>
</comment>
<keyword evidence="6" id="KW-0808">Transferase</keyword>
<dbReference type="PANTHER" id="PTHR11129">
    <property type="entry name" value="PROTEIN FARNESYLTRANSFERASE ALPHA SUBUNIT/RAB GERANYLGERANYL TRANSFERASE ALPHA SUBUNIT"/>
    <property type="match status" value="1"/>
</dbReference>
<dbReference type="PROSITE" id="PS51147">
    <property type="entry name" value="PFTA"/>
    <property type="match status" value="3"/>
</dbReference>
<protein>
    <recommendedName>
        <fullName evidence="9">Protein farnesyltransferase/geranylgeranyltransferase type-1 subunit alpha</fullName>
        <ecNumber evidence="4">2.5.1.58</ecNumber>
        <ecNumber evidence="3">2.5.1.59</ecNumber>
    </recommendedName>
    <alternativeName>
        <fullName evidence="12">CAAX farnesyltransferase subunit alpha</fullName>
    </alternativeName>
    <alternativeName>
        <fullName evidence="11">FTase-alpha</fullName>
    </alternativeName>
    <alternativeName>
        <fullName evidence="10">Ras proteins prenyltransferase subunit alpha</fullName>
    </alternativeName>
    <alternativeName>
        <fullName evidence="13">Type I protein geranyl-geranyltransferase subunit alpha</fullName>
    </alternativeName>
</protein>
<keyword evidence="8" id="KW-0460">Magnesium</keyword>
<comment type="cofactor">
    <cofactor evidence="1">
        <name>Mg(2+)</name>
        <dbReference type="ChEBI" id="CHEBI:18420"/>
    </cofactor>
</comment>
<evidence type="ECO:0000256" key="7">
    <source>
        <dbReference type="ARBA" id="ARBA00022737"/>
    </source>
</evidence>
<dbReference type="Proteomes" id="UP001632038">
    <property type="component" value="Unassembled WGS sequence"/>
</dbReference>
<dbReference type="InterPro" id="IPR002088">
    <property type="entry name" value="Prenyl_trans_a"/>
</dbReference>
<keyword evidence="7" id="KW-0677">Repeat</keyword>
<dbReference type="EC" id="2.5.1.59" evidence="3"/>